<evidence type="ECO:0000256" key="1">
    <source>
        <dbReference type="SAM" id="MobiDB-lite"/>
    </source>
</evidence>
<keyword evidence="2" id="KW-0472">Membrane</keyword>
<gene>
    <name evidence="3" type="ORF">GCM10023175_08320</name>
</gene>
<feature type="transmembrane region" description="Helical" evidence="2">
    <location>
        <begin position="107"/>
        <end position="132"/>
    </location>
</feature>
<dbReference type="Proteomes" id="UP001501598">
    <property type="component" value="Unassembled WGS sequence"/>
</dbReference>
<keyword evidence="2" id="KW-1133">Transmembrane helix</keyword>
<evidence type="ECO:0000256" key="2">
    <source>
        <dbReference type="SAM" id="Phobius"/>
    </source>
</evidence>
<keyword evidence="4" id="KW-1185">Reference proteome</keyword>
<protein>
    <submittedName>
        <fullName evidence="3">Uncharacterized protein</fullName>
    </submittedName>
</protein>
<comment type="caution">
    <text evidence="3">The sequence shown here is derived from an EMBL/GenBank/DDBJ whole genome shotgun (WGS) entry which is preliminary data.</text>
</comment>
<accession>A0ABP8RGV2</accession>
<reference evidence="4" key="1">
    <citation type="journal article" date="2019" name="Int. J. Syst. Evol. Microbiol.">
        <title>The Global Catalogue of Microorganisms (GCM) 10K type strain sequencing project: providing services to taxonomists for standard genome sequencing and annotation.</title>
        <authorList>
            <consortium name="The Broad Institute Genomics Platform"/>
            <consortium name="The Broad Institute Genome Sequencing Center for Infectious Disease"/>
            <person name="Wu L."/>
            <person name="Ma J."/>
        </authorList>
    </citation>
    <scope>NUCLEOTIDE SEQUENCE [LARGE SCALE GENOMIC DNA]</scope>
    <source>
        <strain evidence="4">JCM 17906</strain>
    </source>
</reference>
<evidence type="ECO:0000313" key="3">
    <source>
        <dbReference type="EMBL" id="GAA4538418.1"/>
    </source>
</evidence>
<feature type="compositionally biased region" description="Low complexity" evidence="1">
    <location>
        <begin position="42"/>
        <end position="59"/>
    </location>
</feature>
<sequence>MHLMRRREWRRLLLMLSLIVGVVTMHSTVVCHALSDPTVGAHSSSATASTAGGSHSGASVEVAHPGMSDLSAGSVAVVAPIGPVVEVVSEAEHRSSPHDPMSALHTLLHLCLAVLTGLLVLAAAVLLALLLIRRRRAPAPSAGRPVTGPRAPPPTSVRLARLCVLRN</sequence>
<name>A0ABP8RGV2_9PSEU</name>
<dbReference type="EMBL" id="BAABGT010000013">
    <property type="protein sequence ID" value="GAA4538418.1"/>
    <property type="molecule type" value="Genomic_DNA"/>
</dbReference>
<feature type="region of interest" description="Disordered" evidence="1">
    <location>
        <begin position="42"/>
        <end position="62"/>
    </location>
</feature>
<evidence type="ECO:0000313" key="4">
    <source>
        <dbReference type="Proteomes" id="UP001501598"/>
    </source>
</evidence>
<organism evidence="3 4">
    <name type="scientific">Pseudonocardia xishanensis</name>
    <dbReference type="NCBI Taxonomy" id="630995"/>
    <lineage>
        <taxon>Bacteria</taxon>
        <taxon>Bacillati</taxon>
        <taxon>Actinomycetota</taxon>
        <taxon>Actinomycetes</taxon>
        <taxon>Pseudonocardiales</taxon>
        <taxon>Pseudonocardiaceae</taxon>
        <taxon>Pseudonocardia</taxon>
    </lineage>
</organism>
<proteinExistence type="predicted"/>
<keyword evidence="2" id="KW-0812">Transmembrane</keyword>